<feature type="domain" description="MmgE/PrpD C-terminal" evidence="4">
    <location>
        <begin position="298"/>
        <end position="462"/>
    </location>
</feature>
<dbReference type="InterPro" id="IPR005656">
    <property type="entry name" value="MmgE_PrpD"/>
</dbReference>
<dbReference type="InterPro" id="IPR036148">
    <property type="entry name" value="MmgE/PrpD_sf"/>
</dbReference>
<evidence type="ECO:0000256" key="2">
    <source>
        <dbReference type="SAM" id="MobiDB-lite"/>
    </source>
</evidence>
<protein>
    <recommendedName>
        <fullName evidence="7">2-methylcitrate dehydratase PrpD</fullName>
    </recommendedName>
</protein>
<organism evidence="5 6">
    <name type="scientific">Sinomonas cyclohexanicum</name>
    <name type="common">Corynebacterium cyclohexanicum</name>
    <dbReference type="NCBI Taxonomy" id="322009"/>
    <lineage>
        <taxon>Bacteria</taxon>
        <taxon>Bacillati</taxon>
        <taxon>Actinomycetota</taxon>
        <taxon>Actinomycetes</taxon>
        <taxon>Micrococcales</taxon>
        <taxon>Micrococcaceae</taxon>
        <taxon>Sinomonas</taxon>
    </lineage>
</organism>
<dbReference type="Gene3D" id="3.30.1330.120">
    <property type="entry name" value="2-methylcitrate dehydratase PrpD"/>
    <property type="match status" value="1"/>
</dbReference>
<dbReference type="InterPro" id="IPR042188">
    <property type="entry name" value="MmgE/PrpD_sf_2"/>
</dbReference>
<feature type="domain" description="MmgE/PrpD N-terminal" evidence="3">
    <location>
        <begin position="33"/>
        <end position="279"/>
    </location>
</feature>
<dbReference type="InterPro" id="IPR042183">
    <property type="entry name" value="MmgE/PrpD_sf_1"/>
</dbReference>
<evidence type="ECO:0000259" key="4">
    <source>
        <dbReference type="Pfam" id="PF19305"/>
    </source>
</evidence>
<feature type="region of interest" description="Disordered" evidence="2">
    <location>
        <begin position="1"/>
        <end position="20"/>
    </location>
</feature>
<dbReference type="Pfam" id="PF03972">
    <property type="entry name" value="MmgE_PrpD_N"/>
    <property type="match status" value="1"/>
</dbReference>
<evidence type="ECO:0000259" key="3">
    <source>
        <dbReference type="Pfam" id="PF03972"/>
    </source>
</evidence>
<dbReference type="Proteomes" id="UP001319861">
    <property type="component" value="Chromosome"/>
</dbReference>
<gene>
    <name evidence="5" type="ORF">SCMU_01860</name>
</gene>
<proteinExistence type="inferred from homology"/>
<dbReference type="InterPro" id="IPR045336">
    <property type="entry name" value="MmgE_PrpD_N"/>
</dbReference>
<name>A0ABN6FCD9_SINCY</name>
<evidence type="ECO:0000313" key="6">
    <source>
        <dbReference type="Proteomes" id="UP001319861"/>
    </source>
</evidence>
<reference evidence="5 6" key="1">
    <citation type="journal article" date="2021" name="J. Biosci. Bioeng.">
        <title>Identification and characterization of a chc gene cluster responsible for the aromatization pathway of cyclohexanecarboxylate degradation in Sinomonas cyclohexanicum ATCC 51369.</title>
        <authorList>
            <person name="Yamamoto T."/>
            <person name="Hasegawa Y."/>
            <person name="Lau P.C.K."/>
            <person name="Iwaki H."/>
        </authorList>
    </citation>
    <scope>NUCLEOTIDE SEQUENCE [LARGE SCALE GENOMIC DNA]</scope>
    <source>
        <strain evidence="5 6">ATCC 51369</strain>
    </source>
</reference>
<evidence type="ECO:0000313" key="5">
    <source>
        <dbReference type="EMBL" id="BCT74344.1"/>
    </source>
</evidence>
<sequence>MTAPAQSDTAPSPAPPDTTPDCALAARAQLTSRLASHVAATSPGEIPAEARERAVVRLVDAVGCALAGHRAPGAAELVALAADWGGRPDARIPGTAVRVPARTAAWAASVLTRTFDFEPVSAEGPGGQEVAAHITGTTVPVALAEAERRGATGSELLDALVLADDVTARLAVGSSFDVYSGQDNTGTVNGIGATALAARLAGLGERGLVDAWGLAVQQLGGSVAPIFDHAPAFRLPMAFAAQAGVTAVELAAIGYRGEDDPLAGRFGFLDRFCADPRPELMLERLGEVFCGDRVIKPWSSCRASHPSLDAAARLHARGVRLEDAARVRIHVTPRTAAGFVGAEWAPGRTPEVDAAFSLRFTAVAALAHGNVRPEHLLGAGDPALGAAAAAVEIVPSLAPGEYLTAEVEVLTHDGATFRERVDAPLGDRHHTPLTPAQVEGKFLANAEFAGLPADRARRALHLALDLADAPGVGRLLDAITLP</sequence>
<evidence type="ECO:0000256" key="1">
    <source>
        <dbReference type="ARBA" id="ARBA00006174"/>
    </source>
</evidence>
<keyword evidence="6" id="KW-1185">Reference proteome</keyword>
<feature type="compositionally biased region" description="Low complexity" evidence="2">
    <location>
        <begin position="1"/>
        <end position="11"/>
    </location>
</feature>
<dbReference type="PANTHER" id="PTHR16943:SF8">
    <property type="entry name" value="2-METHYLCITRATE DEHYDRATASE"/>
    <property type="match status" value="1"/>
</dbReference>
<dbReference type="PANTHER" id="PTHR16943">
    <property type="entry name" value="2-METHYLCITRATE DEHYDRATASE-RELATED"/>
    <property type="match status" value="1"/>
</dbReference>
<dbReference type="Pfam" id="PF19305">
    <property type="entry name" value="MmgE_PrpD_C"/>
    <property type="match status" value="1"/>
</dbReference>
<dbReference type="EMBL" id="AP024525">
    <property type="protein sequence ID" value="BCT74344.1"/>
    <property type="molecule type" value="Genomic_DNA"/>
</dbReference>
<dbReference type="RefSeq" id="WP_229231094.1">
    <property type="nucleotide sequence ID" value="NZ_AP024525.1"/>
</dbReference>
<dbReference type="SUPFAM" id="SSF103378">
    <property type="entry name" value="2-methylcitrate dehydratase PrpD"/>
    <property type="match status" value="1"/>
</dbReference>
<dbReference type="Gene3D" id="1.10.4100.10">
    <property type="entry name" value="2-methylcitrate dehydratase PrpD"/>
    <property type="match status" value="1"/>
</dbReference>
<accession>A0ABN6FCD9</accession>
<evidence type="ECO:0008006" key="7">
    <source>
        <dbReference type="Google" id="ProtNLM"/>
    </source>
</evidence>
<comment type="similarity">
    <text evidence="1">Belongs to the PrpD family.</text>
</comment>
<dbReference type="InterPro" id="IPR045337">
    <property type="entry name" value="MmgE_PrpD_C"/>
</dbReference>